<organism evidence="1 2">
    <name type="scientific">Pseudogemmobacter lacusdianii</name>
    <dbReference type="NCBI Taxonomy" id="3069608"/>
    <lineage>
        <taxon>Bacteria</taxon>
        <taxon>Pseudomonadati</taxon>
        <taxon>Pseudomonadota</taxon>
        <taxon>Alphaproteobacteria</taxon>
        <taxon>Rhodobacterales</taxon>
        <taxon>Paracoccaceae</taxon>
        <taxon>Pseudogemmobacter</taxon>
    </lineage>
</organism>
<gene>
    <name evidence="1" type="ORF">Q9295_04080</name>
</gene>
<name>A0ABU0VUY2_9RHOB</name>
<evidence type="ECO:0000313" key="1">
    <source>
        <dbReference type="EMBL" id="MDQ2065539.1"/>
    </source>
</evidence>
<sequence length="47" mass="4990">MTPSVAAWLAGLIALLIAADLALNAGNGLLFAARKFLDLVAYVAFWR</sequence>
<dbReference type="RefSeq" id="WP_306679227.1">
    <property type="nucleotide sequence ID" value="NZ_JAVDBT010000003.1"/>
</dbReference>
<keyword evidence="2" id="KW-1185">Reference proteome</keyword>
<proteinExistence type="predicted"/>
<accession>A0ABU0VUY2</accession>
<evidence type="ECO:0008006" key="3">
    <source>
        <dbReference type="Google" id="ProtNLM"/>
    </source>
</evidence>
<protein>
    <recommendedName>
        <fullName evidence="3">Glyceraldehyde-3-phosphate dehydrogenase</fullName>
    </recommendedName>
</protein>
<evidence type="ECO:0000313" key="2">
    <source>
        <dbReference type="Proteomes" id="UP001239680"/>
    </source>
</evidence>
<dbReference type="Proteomes" id="UP001239680">
    <property type="component" value="Unassembled WGS sequence"/>
</dbReference>
<reference evidence="1 2" key="1">
    <citation type="submission" date="2023-08" db="EMBL/GenBank/DDBJ databases">
        <title>Characterization of two Paracoccaceae strains isolated from Phycosphere and proposal of Xinfangfangia lacusdiani sp. nov.</title>
        <authorList>
            <person name="Deng Y."/>
            <person name="Zhang Y.Q."/>
        </authorList>
    </citation>
    <scope>NUCLEOTIDE SEQUENCE [LARGE SCALE GENOMIC DNA]</scope>
    <source>
        <strain evidence="1 2">CPCC 101601</strain>
    </source>
</reference>
<dbReference type="EMBL" id="JAVDBT010000003">
    <property type="protein sequence ID" value="MDQ2065539.1"/>
    <property type="molecule type" value="Genomic_DNA"/>
</dbReference>
<comment type="caution">
    <text evidence="1">The sequence shown here is derived from an EMBL/GenBank/DDBJ whole genome shotgun (WGS) entry which is preliminary data.</text>
</comment>